<dbReference type="Proteomes" id="UP000730161">
    <property type="component" value="Unassembled WGS sequence"/>
</dbReference>
<gene>
    <name evidence="8" type="primary">nadK</name>
    <name evidence="9" type="ORF">RJ53_06960</name>
</gene>
<dbReference type="Pfam" id="PF20143">
    <property type="entry name" value="NAD_kinase_C"/>
    <property type="match status" value="1"/>
</dbReference>
<keyword evidence="2 8" id="KW-0808">Transferase</keyword>
<evidence type="ECO:0000256" key="4">
    <source>
        <dbReference type="ARBA" id="ARBA00022777"/>
    </source>
</evidence>
<organism evidence="9 10">
    <name type="scientific">Methanocalculus chunghsingensis</name>
    <dbReference type="NCBI Taxonomy" id="156457"/>
    <lineage>
        <taxon>Archaea</taxon>
        <taxon>Methanobacteriati</taxon>
        <taxon>Methanobacteriota</taxon>
        <taxon>Stenosarchaea group</taxon>
        <taxon>Methanomicrobia</taxon>
        <taxon>Methanomicrobiales</taxon>
        <taxon>Methanocalculaceae</taxon>
        <taxon>Methanocalculus</taxon>
    </lineage>
</organism>
<feature type="binding site" evidence="8">
    <location>
        <position position="163"/>
    </location>
    <ligand>
        <name>NAD(+)</name>
        <dbReference type="ChEBI" id="CHEBI:57540"/>
    </ligand>
</feature>
<evidence type="ECO:0000256" key="8">
    <source>
        <dbReference type="HAMAP-Rule" id="MF_00361"/>
    </source>
</evidence>
<comment type="catalytic activity">
    <reaction evidence="8">
        <text>NAD(+) + ATP = ADP + NADP(+) + H(+)</text>
        <dbReference type="Rhea" id="RHEA:18629"/>
        <dbReference type="ChEBI" id="CHEBI:15378"/>
        <dbReference type="ChEBI" id="CHEBI:30616"/>
        <dbReference type="ChEBI" id="CHEBI:57540"/>
        <dbReference type="ChEBI" id="CHEBI:58349"/>
        <dbReference type="ChEBI" id="CHEBI:456216"/>
        <dbReference type="EC" id="2.7.1.23"/>
    </reaction>
</comment>
<dbReference type="Pfam" id="PF01513">
    <property type="entry name" value="NAD_kinase"/>
    <property type="match status" value="1"/>
</dbReference>
<dbReference type="AlphaFoldDB" id="A0A8J7W850"/>
<feature type="active site" description="Proton acceptor" evidence="8">
    <location>
        <position position="65"/>
    </location>
</feature>
<dbReference type="GO" id="GO:0019674">
    <property type="term" value="P:NAD+ metabolic process"/>
    <property type="evidence" value="ECO:0007669"/>
    <property type="project" value="InterPro"/>
</dbReference>
<feature type="binding site" evidence="8">
    <location>
        <begin position="65"/>
        <end position="66"/>
    </location>
    <ligand>
        <name>NAD(+)</name>
        <dbReference type="ChEBI" id="CHEBI:57540"/>
    </ligand>
</feature>
<dbReference type="GO" id="GO:0005524">
    <property type="term" value="F:ATP binding"/>
    <property type="evidence" value="ECO:0007669"/>
    <property type="project" value="UniProtKB-KW"/>
</dbReference>
<dbReference type="EC" id="2.7.1.23" evidence="8"/>
<feature type="binding site" evidence="8">
    <location>
        <position position="144"/>
    </location>
    <ligand>
        <name>NAD(+)</name>
        <dbReference type="ChEBI" id="CHEBI:57540"/>
    </ligand>
</feature>
<accession>A0A8J7W850</accession>
<comment type="caution">
    <text evidence="8">Lacks conserved residue(s) required for the propagation of feature annotation.</text>
</comment>
<dbReference type="Gene3D" id="2.60.200.30">
    <property type="entry name" value="Probable inorganic polyphosphate/atp-NAD kinase, domain 2"/>
    <property type="match status" value="1"/>
</dbReference>
<evidence type="ECO:0000256" key="1">
    <source>
        <dbReference type="ARBA" id="ARBA00022490"/>
    </source>
</evidence>
<evidence type="ECO:0000256" key="2">
    <source>
        <dbReference type="ARBA" id="ARBA00022679"/>
    </source>
</evidence>
<evidence type="ECO:0000256" key="7">
    <source>
        <dbReference type="ARBA" id="ARBA00023027"/>
    </source>
</evidence>
<dbReference type="GO" id="GO:0006741">
    <property type="term" value="P:NADP+ biosynthetic process"/>
    <property type="evidence" value="ECO:0007669"/>
    <property type="project" value="UniProtKB-UniRule"/>
</dbReference>
<evidence type="ECO:0000313" key="10">
    <source>
        <dbReference type="Proteomes" id="UP000730161"/>
    </source>
</evidence>
<dbReference type="InterPro" id="IPR017438">
    <property type="entry name" value="ATP-NAD_kinase_N"/>
</dbReference>
<feature type="binding site" evidence="8">
    <location>
        <begin position="133"/>
        <end position="134"/>
    </location>
    <ligand>
        <name>NAD(+)</name>
        <dbReference type="ChEBI" id="CHEBI:57540"/>
    </ligand>
</feature>
<keyword evidence="5 8" id="KW-0067">ATP-binding</keyword>
<proteinExistence type="inferred from homology"/>
<dbReference type="OrthoDB" id="77798at2157"/>
<sequence length="272" mass="29673">MRYIVAPRIDQDDALEYAKRLGEELIRAGHTVFFEEGAAAIFGSAGVSISDAKDIADLIVTIGGDGTVLRTVAQMKRQIPIIGVNRGEVGFLADLEPENAIAFLTSLEPDFPVEERMRLSLIIDGKEVGDALNEALIVTTRPAKMLRFSIVIDGIVAETFRADGMIIGTPTGSTAYAMSAGGPIVDPWIEGVLIVPLAPYMLSSRPHLISTERDFEIRLDSDKPAHLVIDGVEICSLGRYASITIRSAEEPALFISSDRNFFEKVDQKLRRL</sequence>
<keyword evidence="3 8" id="KW-0547">Nucleotide-binding</keyword>
<reference evidence="9" key="1">
    <citation type="submission" date="2014-12" db="EMBL/GenBank/DDBJ databases">
        <authorList>
            <person name="Huang H.-H."/>
            <person name="Chen S.-C."/>
            <person name="Lai M.-C."/>
        </authorList>
    </citation>
    <scope>NUCLEOTIDE SEQUENCE</scope>
    <source>
        <strain evidence="9">K1F9705b</strain>
    </source>
</reference>
<evidence type="ECO:0000256" key="3">
    <source>
        <dbReference type="ARBA" id="ARBA00022741"/>
    </source>
</evidence>
<name>A0A8J7W850_9EURY</name>
<keyword evidence="10" id="KW-1185">Reference proteome</keyword>
<protein>
    <recommendedName>
        <fullName evidence="8">NAD kinase</fullName>
        <ecNumber evidence="8">2.7.1.23</ecNumber>
    </recommendedName>
    <alternativeName>
        <fullName evidence="8">ATP-dependent NAD kinase</fullName>
    </alternativeName>
</protein>
<dbReference type="Gene3D" id="3.40.50.10330">
    <property type="entry name" value="Probable inorganic polyphosphate/atp-NAD kinase, domain 1"/>
    <property type="match status" value="1"/>
</dbReference>
<dbReference type="InterPro" id="IPR016064">
    <property type="entry name" value="NAD/diacylglycerol_kinase_sf"/>
</dbReference>
<dbReference type="GO" id="GO:0005737">
    <property type="term" value="C:cytoplasm"/>
    <property type="evidence" value="ECO:0007669"/>
    <property type="project" value="UniProtKB-SubCell"/>
</dbReference>
<comment type="cofactor">
    <cofactor evidence="8">
        <name>a divalent metal cation</name>
        <dbReference type="ChEBI" id="CHEBI:60240"/>
    </cofactor>
</comment>
<dbReference type="HAMAP" id="MF_00361">
    <property type="entry name" value="NAD_kinase"/>
    <property type="match status" value="1"/>
</dbReference>
<dbReference type="EMBL" id="JWHL01000010">
    <property type="protein sequence ID" value="MBR1369248.1"/>
    <property type="molecule type" value="Genomic_DNA"/>
</dbReference>
<dbReference type="PANTHER" id="PTHR20275">
    <property type="entry name" value="NAD KINASE"/>
    <property type="match status" value="1"/>
</dbReference>
<dbReference type="InterPro" id="IPR017437">
    <property type="entry name" value="ATP-NAD_kinase_PpnK-typ_C"/>
</dbReference>
<comment type="function">
    <text evidence="8">Involved in the regulation of the intracellular balance of NAD and NADP, and is a key enzyme in the biosynthesis of NADP. Catalyzes specifically the phosphorylation on 2'-hydroxyl of the adenosine moiety of NAD to yield NADP.</text>
</comment>
<dbReference type="SUPFAM" id="SSF111331">
    <property type="entry name" value="NAD kinase/diacylglycerol kinase-like"/>
    <property type="match status" value="1"/>
</dbReference>
<dbReference type="GO" id="GO:0003951">
    <property type="term" value="F:NAD+ kinase activity"/>
    <property type="evidence" value="ECO:0007669"/>
    <property type="project" value="UniProtKB-UniRule"/>
</dbReference>
<keyword evidence="1 8" id="KW-0963">Cytoplasm</keyword>
<dbReference type="InterPro" id="IPR002504">
    <property type="entry name" value="NADK"/>
</dbReference>
<feature type="binding site" evidence="8">
    <location>
        <position position="70"/>
    </location>
    <ligand>
        <name>NAD(+)</name>
        <dbReference type="ChEBI" id="CHEBI:57540"/>
    </ligand>
</feature>
<evidence type="ECO:0000256" key="6">
    <source>
        <dbReference type="ARBA" id="ARBA00022857"/>
    </source>
</evidence>
<evidence type="ECO:0000313" key="9">
    <source>
        <dbReference type="EMBL" id="MBR1369248.1"/>
    </source>
</evidence>
<keyword evidence="6 8" id="KW-0521">NADP</keyword>
<feature type="binding site" evidence="8">
    <location>
        <position position="198"/>
    </location>
    <ligand>
        <name>NAD(+)</name>
        <dbReference type="ChEBI" id="CHEBI:57540"/>
    </ligand>
</feature>
<feature type="binding site" evidence="8">
    <location>
        <position position="161"/>
    </location>
    <ligand>
        <name>NAD(+)</name>
        <dbReference type="ChEBI" id="CHEBI:57540"/>
    </ligand>
</feature>
<keyword evidence="7 8" id="KW-0520">NAD</keyword>
<evidence type="ECO:0000256" key="5">
    <source>
        <dbReference type="ARBA" id="ARBA00022840"/>
    </source>
</evidence>
<comment type="similarity">
    <text evidence="8">Belongs to the NAD kinase family.</text>
</comment>
<dbReference type="PANTHER" id="PTHR20275:SF43">
    <property type="entry name" value="BIFUNCTIONAL NADP PHOSPHATASE_NAD KINASE"/>
    <property type="match status" value="1"/>
</dbReference>
<keyword evidence="4 8" id="KW-0418">Kinase</keyword>
<comment type="subcellular location">
    <subcellularLocation>
        <location evidence="8">Cytoplasm</location>
    </subcellularLocation>
</comment>
<dbReference type="RefSeq" id="WP_211530982.1">
    <property type="nucleotide sequence ID" value="NZ_JWHL01000010.1"/>
</dbReference>
<dbReference type="GO" id="GO:0046872">
    <property type="term" value="F:metal ion binding"/>
    <property type="evidence" value="ECO:0007669"/>
    <property type="project" value="UniProtKB-UniRule"/>
</dbReference>
<comment type="caution">
    <text evidence="9">The sequence shown here is derived from an EMBL/GenBank/DDBJ whole genome shotgun (WGS) entry which is preliminary data.</text>
</comment>
<feature type="binding site" evidence="8">
    <location>
        <begin position="174"/>
        <end position="179"/>
    </location>
    <ligand>
        <name>NAD(+)</name>
        <dbReference type="ChEBI" id="CHEBI:57540"/>
    </ligand>
</feature>